<evidence type="ECO:0000256" key="4">
    <source>
        <dbReference type="ARBA" id="ARBA00022679"/>
    </source>
</evidence>
<comment type="similarity">
    <text evidence="2 10">Belongs to the gluconokinase GntK/GntV family.</text>
</comment>
<dbReference type="FunFam" id="3.40.50.300:FF:000522">
    <property type="entry name" value="Gluconokinase"/>
    <property type="match status" value="1"/>
</dbReference>
<evidence type="ECO:0000256" key="6">
    <source>
        <dbReference type="ARBA" id="ARBA00022777"/>
    </source>
</evidence>
<gene>
    <name evidence="11" type="ORF">BJ125_11654</name>
    <name evidence="12" type="ORF">SAMN05892882_11654</name>
</gene>
<evidence type="ECO:0000256" key="2">
    <source>
        <dbReference type="ARBA" id="ARBA00008420"/>
    </source>
</evidence>
<dbReference type="CDD" id="cd02021">
    <property type="entry name" value="GntK"/>
    <property type="match status" value="1"/>
</dbReference>
<keyword evidence="4 10" id="KW-0808">Transferase</keyword>
<evidence type="ECO:0000256" key="1">
    <source>
        <dbReference type="ARBA" id="ARBA00004761"/>
    </source>
</evidence>
<dbReference type="GO" id="GO:0005737">
    <property type="term" value="C:cytoplasm"/>
    <property type="evidence" value="ECO:0007669"/>
    <property type="project" value="TreeGrafter"/>
</dbReference>
<dbReference type="Pfam" id="PF01202">
    <property type="entry name" value="SKI"/>
    <property type="match status" value="1"/>
</dbReference>
<comment type="pathway">
    <text evidence="1">Carbohydrate acid metabolism.</text>
</comment>
<dbReference type="NCBIfam" id="TIGR01313">
    <property type="entry name" value="therm_gnt_kin"/>
    <property type="match status" value="1"/>
</dbReference>
<dbReference type="GO" id="GO:0046316">
    <property type="term" value="F:gluconokinase activity"/>
    <property type="evidence" value="ECO:0007669"/>
    <property type="project" value="UniProtKB-EC"/>
</dbReference>
<evidence type="ECO:0000313" key="12">
    <source>
        <dbReference type="EMBL" id="SSW92079.1"/>
    </source>
</evidence>
<evidence type="ECO:0000256" key="3">
    <source>
        <dbReference type="ARBA" id="ARBA00012054"/>
    </source>
</evidence>
<sequence length="180" mass="19236">MSPEAVLPRSTPHALIVMGVSGSGKSTVGQALAARLGWRYEDADAYHPASNVAKMSAGQPLTDDDRRPWLQAIAAEIDRVITGGGSIVFGCSALKRAYRDILVHGRDDVRIVFLDGSRELIGARMAARKNHFMPAGLLDSQFATLQRPGPDERPIVASIDAPVEAIVDDIVGQLPNLVGE</sequence>
<name>A0A336JV79_9BRAD</name>
<dbReference type="Proteomes" id="UP000256343">
    <property type="component" value="Unassembled WGS sequence"/>
</dbReference>
<dbReference type="GO" id="GO:0019521">
    <property type="term" value="P:D-gluconate metabolic process"/>
    <property type="evidence" value="ECO:0007669"/>
    <property type="project" value="UniProtKB-KW"/>
</dbReference>
<keyword evidence="14" id="KW-1185">Reference proteome</keyword>
<reference evidence="12 13" key="1">
    <citation type="submission" date="2017-08" db="EMBL/GenBank/DDBJ databases">
        <authorList>
            <person name="de Groot N.N."/>
        </authorList>
    </citation>
    <scope>NUCLEOTIDE SEQUENCE [LARGE SCALE GENOMIC DNA]</scope>
    <source>
        <strain evidence="12 13">JA575</strain>
    </source>
</reference>
<dbReference type="Gene3D" id="3.40.50.300">
    <property type="entry name" value="P-loop containing nucleotide triphosphate hydrolases"/>
    <property type="match status" value="1"/>
</dbReference>
<organism evidence="12 13">
    <name type="scientific">Rhodopseudomonas pentothenatexigens</name>
    <dbReference type="NCBI Taxonomy" id="999699"/>
    <lineage>
        <taxon>Bacteria</taxon>
        <taxon>Pseudomonadati</taxon>
        <taxon>Pseudomonadota</taxon>
        <taxon>Alphaproteobacteria</taxon>
        <taxon>Hyphomicrobiales</taxon>
        <taxon>Nitrobacteraceae</taxon>
        <taxon>Rhodopseudomonas</taxon>
    </lineage>
</organism>
<evidence type="ECO:0000313" key="14">
    <source>
        <dbReference type="Proteomes" id="UP000256343"/>
    </source>
</evidence>
<keyword evidence="7 10" id="KW-0067">ATP-binding</keyword>
<dbReference type="InterPro" id="IPR006001">
    <property type="entry name" value="Therm_gnt_kin"/>
</dbReference>
<evidence type="ECO:0000313" key="13">
    <source>
        <dbReference type="Proteomes" id="UP000252631"/>
    </source>
</evidence>
<proteinExistence type="inferred from homology"/>
<dbReference type="GO" id="GO:0005524">
    <property type="term" value="F:ATP binding"/>
    <property type="evidence" value="ECO:0007669"/>
    <property type="project" value="UniProtKB-KW"/>
</dbReference>
<evidence type="ECO:0000313" key="11">
    <source>
        <dbReference type="EMBL" id="RED30546.1"/>
    </source>
</evidence>
<dbReference type="PRINTS" id="PR01100">
    <property type="entry name" value="SHIKIMTKNASE"/>
</dbReference>
<reference evidence="11 14" key="2">
    <citation type="submission" date="2018-07" db="EMBL/GenBank/DDBJ databases">
        <title>Genomic Encyclopedia of Archaeal and Bacterial Type Strains, Phase II (KMG-II): from individual species to whole genera.</title>
        <authorList>
            <person name="Goeker M."/>
        </authorList>
    </citation>
    <scope>NUCLEOTIDE SEQUENCE [LARGE SCALE GENOMIC DNA]</scope>
    <source>
        <strain evidence="11 14">JA575</strain>
    </source>
</reference>
<dbReference type="SUPFAM" id="SSF52540">
    <property type="entry name" value="P-loop containing nucleoside triphosphate hydrolases"/>
    <property type="match status" value="1"/>
</dbReference>
<evidence type="ECO:0000256" key="10">
    <source>
        <dbReference type="RuleBase" id="RU363066"/>
    </source>
</evidence>
<keyword evidence="5 10" id="KW-0547">Nucleotide-binding</keyword>
<evidence type="ECO:0000256" key="9">
    <source>
        <dbReference type="ARBA" id="ARBA00048090"/>
    </source>
</evidence>
<keyword evidence="6 10" id="KW-0418">Kinase</keyword>
<evidence type="ECO:0000256" key="5">
    <source>
        <dbReference type="ARBA" id="ARBA00022741"/>
    </source>
</evidence>
<dbReference type="PANTHER" id="PTHR43442:SF3">
    <property type="entry name" value="GLUCONOKINASE-RELATED"/>
    <property type="match status" value="1"/>
</dbReference>
<dbReference type="InterPro" id="IPR031322">
    <property type="entry name" value="Shikimate/glucono_kinase"/>
</dbReference>
<dbReference type="PANTHER" id="PTHR43442">
    <property type="entry name" value="GLUCONOKINASE-RELATED"/>
    <property type="match status" value="1"/>
</dbReference>
<dbReference type="EC" id="2.7.1.12" evidence="3 10"/>
<comment type="catalytic activity">
    <reaction evidence="9 10">
        <text>D-gluconate + ATP = 6-phospho-D-gluconate + ADP + H(+)</text>
        <dbReference type="Rhea" id="RHEA:19433"/>
        <dbReference type="ChEBI" id="CHEBI:15378"/>
        <dbReference type="ChEBI" id="CHEBI:18391"/>
        <dbReference type="ChEBI" id="CHEBI:30616"/>
        <dbReference type="ChEBI" id="CHEBI:58759"/>
        <dbReference type="ChEBI" id="CHEBI:456216"/>
        <dbReference type="EC" id="2.7.1.12"/>
    </reaction>
</comment>
<evidence type="ECO:0000256" key="8">
    <source>
        <dbReference type="ARBA" id="ARBA00023064"/>
    </source>
</evidence>
<dbReference type="Proteomes" id="UP000252631">
    <property type="component" value="Unassembled WGS sequence"/>
</dbReference>
<protein>
    <recommendedName>
        <fullName evidence="3 10">Gluconokinase</fullName>
        <ecNumber evidence="3 10">2.7.1.12</ecNumber>
    </recommendedName>
</protein>
<evidence type="ECO:0000256" key="7">
    <source>
        <dbReference type="ARBA" id="ARBA00022840"/>
    </source>
</evidence>
<dbReference type="InterPro" id="IPR027417">
    <property type="entry name" value="P-loop_NTPase"/>
</dbReference>
<dbReference type="EMBL" id="UFQQ01000016">
    <property type="protein sequence ID" value="SSW92079.1"/>
    <property type="molecule type" value="Genomic_DNA"/>
</dbReference>
<keyword evidence="8" id="KW-0311">Gluconate utilization</keyword>
<dbReference type="EMBL" id="QRDT01000016">
    <property type="protein sequence ID" value="RED30546.1"/>
    <property type="molecule type" value="Genomic_DNA"/>
</dbReference>
<accession>A0A336JV79</accession>
<dbReference type="AlphaFoldDB" id="A0A336JV79"/>